<feature type="region of interest" description="Disordered" evidence="1">
    <location>
        <begin position="37"/>
        <end position="69"/>
    </location>
</feature>
<evidence type="ECO:0000313" key="4">
    <source>
        <dbReference type="Proteomes" id="UP000325577"/>
    </source>
</evidence>
<dbReference type="OrthoDB" id="1863260at2759"/>
<dbReference type="Proteomes" id="UP000325577">
    <property type="component" value="Linkage Group LG2"/>
</dbReference>
<evidence type="ECO:0000256" key="2">
    <source>
        <dbReference type="SAM" id="SignalP"/>
    </source>
</evidence>
<name>A0A5J5ANC4_9ASTE</name>
<dbReference type="EMBL" id="CM018043">
    <property type="protein sequence ID" value="KAA8531718.1"/>
    <property type="molecule type" value="Genomic_DNA"/>
</dbReference>
<feature type="signal peptide" evidence="2">
    <location>
        <begin position="1"/>
        <end position="23"/>
    </location>
</feature>
<protein>
    <submittedName>
        <fullName evidence="3">Uncharacterized protein</fullName>
    </submittedName>
</protein>
<reference evidence="3 4" key="1">
    <citation type="submission" date="2019-09" db="EMBL/GenBank/DDBJ databases">
        <title>A chromosome-level genome assembly of the Chinese tupelo Nyssa sinensis.</title>
        <authorList>
            <person name="Yang X."/>
            <person name="Kang M."/>
            <person name="Yang Y."/>
            <person name="Xiong H."/>
            <person name="Wang M."/>
            <person name="Zhang Z."/>
            <person name="Wang Z."/>
            <person name="Wu H."/>
            <person name="Ma T."/>
            <person name="Liu J."/>
            <person name="Xi Z."/>
        </authorList>
    </citation>
    <scope>NUCLEOTIDE SEQUENCE [LARGE SCALE GENOMIC DNA]</scope>
    <source>
        <strain evidence="3">J267</strain>
        <tissue evidence="3">Leaf</tissue>
    </source>
</reference>
<dbReference type="AlphaFoldDB" id="A0A5J5ANC4"/>
<feature type="chain" id="PRO_5023852452" evidence="2">
    <location>
        <begin position="24"/>
        <end position="128"/>
    </location>
</feature>
<organism evidence="3 4">
    <name type="scientific">Nyssa sinensis</name>
    <dbReference type="NCBI Taxonomy" id="561372"/>
    <lineage>
        <taxon>Eukaryota</taxon>
        <taxon>Viridiplantae</taxon>
        <taxon>Streptophyta</taxon>
        <taxon>Embryophyta</taxon>
        <taxon>Tracheophyta</taxon>
        <taxon>Spermatophyta</taxon>
        <taxon>Magnoliopsida</taxon>
        <taxon>eudicotyledons</taxon>
        <taxon>Gunneridae</taxon>
        <taxon>Pentapetalae</taxon>
        <taxon>asterids</taxon>
        <taxon>Cornales</taxon>
        <taxon>Nyssaceae</taxon>
        <taxon>Nyssa</taxon>
    </lineage>
</organism>
<proteinExistence type="predicted"/>
<sequence length="128" mass="14257">MAMKVILHVAMFLSLILVHSAVASGHDYDRISNREQFREEDVSVPAKKEGSMQGEDASHNFRQHRKDIKMKDMYHENLNARTDDTRPTGPGHSPGVGHLEVVVKTPPVVRDPAMVEASRTEVGCLLLS</sequence>
<evidence type="ECO:0000313" key="3">
    <source>
        <dbReference type="EMBL" id="KAA8531718.1"/>
    </source>
</evidence>
<feature type="compositionally biased region" description="Basic and acidic residues" evidence="1">
    <location>
        <begin position="37"/>
        <end position="50"/>
    </location>
</feature>
<keyword evidence="4" id="KW-1185">Reference proteome</keyword>
<evidence type="ECO:0000256" key="1">
    <source>
        <dbReference type="SAM" id="MobiDB-lite"/>
    </source>
</evidence>
<keyword evidence="2" id="KW-0732">Signal</keyword>
<accession>A0A5J5ANC4</accession>
<gene>
    <name evidence="3" type="ORF">F0562_006565</name>
</gene>